<keyword evidence="1" id="KW-0472">Membrane</keyword>
<evidence type="ECO:0000313" key="2">
    <source>
        <dbReference type="EMBL" id="TNC48953.1"/>
    </source>
</evidence>
<keyword evidence="1" id="KW-0812">Transmembrane</keyword>
<dbReference type="Proteomes" id="UP000305887">
    <property type="component" value="Unassembled WGS sequence"/>
</dbReference>
<gene>
    <name evidence="2" type="ORF">FHG66_12335</name>
</gene>
<proteinExistence type="predicted"/>
<dbReference type="EMBL" id="VDFU01000014">
    <property type="protein sequence ID" value="TNC48953.1"/>
    <property type="molecule type" value="Genomic_DNA"/>
</dbReference>
<evidence type="ECO:0000256" key="1">
    <source>
        <dbReference type="SAM" id="Phobius"/>
    </source>
</evidence>
<feature type="transmembrane region" description="Helical" evidence="1">
    <location>
        <begin position="64"/>
        <end position="85"/>
    </location>
</feature>
<keyword evidence="1" id="KW-1133">Transmembrane helix</keyword>
<organism evidence="2 3">
    <name type="scientific">Rubellimicrobium rubrum</name>
    <dbReference type="NCBI Taxonomy" id="2585369"/>
    <lineage>
        <taxon>Bacteria</taxon>
        <taxon>Pseudomonadati</taxon>
        <taxon>Pseudomonadota</taxon>
        <taxon>Alphaproteobacteria</taxon>
        <taxon>Rhodobacterales</taxon>
        <taxon>Roseobacteraceae</taxon>
        <taxon>Rubellimicrobium</taxon>
    </lineage>
</organism>
<protein>
    <recommendedName>
        <fullName evidence="4">FUSC family protein</fullName>
    </recommendedName>
</protein>
<accession>A0A5C4MYA4</accession>
<dbReference type="AlphaFoldDB" id="A0A5C4MYA4"/>
<feature type="transmembrane region" description="Helical" evidence="1">
    <location>
        <begin position="132"/>
        <end position="156"/>
    </location>
</feature>
<sequence length="338" mass="36694">MFQALRSIHPDDWRDAGRLGLQSGVAACLAYVAAERIGDLEHFLVIMMAVTSLQRSIGGTMGQALIRLQSAIAGSLIGFLCLALLPSGWGTAVALSVALFAVGAATTFRSSWQLAVVPAVGMSLEGKEDLVNTALVTSSGILLGAAIGTLVSLLVWPERAEWRFERHYSRALRATATRLSDAIKATVESGHTPRIQEHVSAWNESVWLTQEALSDAKFVNREKMQRQLDALRELHDSVIILDRAAEVQDPPLSVEIMRGQVDVLRQDACHVLNGMAEGRRAGRRIDAIDATLEKLRSALEAEDPASPEHEVHSAVAFGLREVRRNLAALIEARKDVTA</sequence>
<evidence type="ECO:0008006" key="4">
    <source>
        <dbReference type="Google" id="ProtNLM"/>
    </source>
</evidence>
<name>A0A5C4MYA4_9RHOB</name>
<keyword evidence="3" id="KW-1185">Reference proteome</keyword>
<comment type="caution">
    <text evidence="2">The sequence shown here is derived from an EMBL/GenBank/DDBJ whole genome shotgun (WGS) entry which is preliminary data.</text>
</comment>
<dbReference type="OrthoDB" id="7843322at2"/>
<dbReference type="RefSeq" id="WP_139077192.1">
    <property type="nucleotide sequence ID" value="NZ_VDFU01000014.1"/>
</dbReference>
<reference evidence="2 3" key="1">
    <citation type="submission" date="2019-06" db="EMBL/GenBank/DDBJ databases">
        <title>YIM 131921 draft genome.</title>
        <authorList>
            <person name="Jiang L."/>
        </authorList>
    </citation>
    <scope>NUCLEOTIDE SEQUENCE [LARGE SCALE GENOMIC DNA]</scope>
    <source>
        <strain evidence="2 3">YIM 131921</strain>
    </source>
</reference>
<evidence type="ECO:0000313" key="3">
    <source>
        <dbReference type="Proteomes" id="UP000305887"/>
    </source>
</evidence>